<dbReference type="PANTHER" id="PTHR33085">
    <property type="entry name" value="OS12G0113100 PROTEIN-RELATED"/>
    <property type="match status" value="1"/>
</dbReference>
<reference evidence="1 2" key="1">
    <citation type="journal article" date="2019" name="Sci. Rep.">
        <title>A high-quality genome of Eragrostis curvula grass provides insights into Poaceae evolution and supports new strategies to enhance forage quality.</title>
        <authorList>
            <person name="Carballo J."/>
            <person name="Santos B.A.C.M."/>
            <person name="Zappacosta D."/>
            <person name="Garbus I."/>
            <person name="Selva J.P."/>
            <person name="Gallo C.A."/>
            <person name="Diaz A."/>
            <person name="Albertini E."/>
            <person name="Caccamo M."/>
            <person name="Echenique V."/>
        </authorList>
    </citation>
    <scope>NUCLEOTIDE SEQUENCE [LARGE SCALE GENOMIC DNA]</scope>
    <source>
        <strain evidence="2">cv. Victoria</strain>
        <tissue evidence="1">Leaf</tissue>
    </source>
</reference>
<comment type="caution">
    <text evidence="1">The sequence shown here is derived from an EMBL/GenBank/DDBJ whole genome shotgun (WGS) entry which is preliminary data.</text>
</comment>
<feature type="non-terminal residue" evidence="1">
    <location>
        <position position="1"/>
    </location>
</feature>
<evidence type="ECO:0000313" key="2">
    <source>
        <dbReference type="Proteomes" id="UP000324897"/>
    </source>
</evidence>
<proteinExistence type="predicted"/>
<dbReference type="Proteomes" id="UP000324897">
    <property type="component" value="Chromosome 4"/>
</dbReference>
<dbReference type="EMBL" id="RWGY01000007">
    <property type="protein sequence ID" value="TVU37189.1"/>
    <property type="molecule type" value="Genomic_DNA"/>
</dbReference>
<name>A0A5J9VLR7_9POAL</name>
<keyword evidence="2" id="KW-1185">Reference proteome</keyword>
<accession>A0A5J9VLR7</accession>
<dbReference type="InterPro" id="IPR012871">
    <property type="entry name" value="DUF1668_ORYSA"/>
</dbReference>
<gene>
    <name evidence="1" type="ORF">EJB05_10492</name>
</gene>
<dbReference type="Gramene" id="TVU37189">
    <property type="protein sequence ID" value="TVU37189"/>
    <property type="gene ID" value="EJB05_10492"/>
</dbReference>
<evidence type="ECO:0000313" key="1">
    <source>
        <dbReference type="EMBL" id="TVU37189.1"/>
    </source>
</evidence>
<dbReference type="OrthoDB" id="582849at2759"/>
<sequence>MGGAGGQELHKLPEPAALRLASPVDGGPMAFAAMGTNIVVDTNPRRRHEDAGPTFVYDTATGALSVGPRVPDRIHDLGAAAMAVVHPLHELDEPPSLHVLSWAPTPVKPDGLDPWDPAMEWSWKSAPPPPSPINGVDIITYALHPDGRTIFVSTRHDTHSLDTSSGVWKELGDWVLPFQGQAYFDAELDAWVGLHHEEDGYVCCCPVVSRSTVTTRPPECNILKEKLFMREEEVPKHRHLRATLTYMGGDSRFCLVENFMPREGFKDAVLHVTMFGLKFNQRGELQTKIHRAARSYSVSKNSVHFSHAAFWIVVKFVDIGCEDCILQKGVMQISTCDTKKVDMGSFEKIVRREIFKNELAPHDINQLFDDKELEGLLPSHAYLYWAYIVVASHLSHGMMIS</sequence>
<organism evidence="1 2">
    <name type="scientific">Eragrostis curvula</name>
    <name type="common">weeping love grass</name>
    <dbReference type="NCBI Taxonomy" id="38414"/>
    <lineage>
        <taxon>Eukaryota</taxon>
        <taxon>Viridiplantae</taxon>
        <taxon>Streptophyta</taxon>
        <taxon>Embryophyta</taxon>
        <taxon>Tracheophyta</taxon>
        <taxon>Spermatophyta</taxon>
        <taxon>Magnoliopsida</taxon>
        <taxon>Liliopsida</taxon>
        <taxon>Poales</taxon>
        <taxon>Poaceae</taxon>
        <taxon>PACMAD clade</taxon>
        <taxon>Chloridoideae</taxon>
        <taxon>Eragrostideae</taxon>
        <taxon>Eragrostidinae</taxon>
        <taxon>Eragrostis</taxon>
    </lineage>
</organism>
<dbReference type="Pfam" id="PF07893">
    <property type="entry name" value="DUF1668"/>
    <property type="match status" value="1"/>
</dbReference>
<protein>
    <submittedName>
        <fullName evidence="1">Uncharacterized protein</fullName>
    </submittedName>
</protein>
<dbReference type="AlphaFoldDB" id="A0A5J9VLR7"/>
<dbReference type="PANTHER" id="PTHR33085:SF47">
    <property type="entry name" value="OS02G0513400 PROTEIN"/>
    <property type="match status" value="1"/>
</dbReference>